<dbReference type="InterPro" id="IPR023753">
    <property type="entry name" value="FAD/NAD-binding_dom"/>
</dbReference>
<dbReference type="AlphaFoldDB" id="A0A1L0DH26"/>
<dbReference type="InterPro" id="IPR036188">
    <property type="entry name" value="FAD/NAD-bd_sf"/>
</dbReference>
<dbReference type="Proteomes" id="UP000183794">
    <property type="component" value="Unassembled WGS sequence"/>
</dbReference>
<accession>A0A1L0DH26</accession>
<name>A0A1L0DH26_9GAMM</name>
<evidence type="ECO:0000313" key="3">
    <source>
        <dbReference type="Proteomes" id="UP000183794"/>
    </source>
</evidence>
<dbReference type="PRINTS" id="PR00411">
    <property type="entry name" value="PNDRDTASEI"/>
</dbReference>
<organism evidence="2 3">
    <name type="scientific">Moritella viscosa</name>
    <dbReference type="NCBI Taxonomy" id="80854"/>
    <lineage>
        <taxon>Bacteria</taxon>
        <taxon>Pseudomonadati</taxon>
        <taxon>Pseudomonadota</taxon>
        <taxon>Gammaproteobacteria</taxon>
        <taxon>Alteromonadales</taxon>
        <taxon>Moritellaceae</taxon>
        <taxon>Moritella</taxon>
    </lineage>
</organism>
<dbReference type="GO" id="GO:0003955">
    <property type="term" value="F:NAD(P)H dehydrogenase (quinone) activity"/>
    <property type="evidence" value="ECO:0007669"/>
    <property type="project" value="TreeGrafter"/>
</dbReference>
<dbReference type="PRINTS" id="PR00368">
    <property type="entry name" value="FADPNR"/>
</dbReference>
<dbReference type="Pfam" id="PF07992">
    <property type="entry name" value="Pyr_redox_2"/>
    <property type="match status" value="1"/>
</dbReference>
<protein>
    <submittedName>
        <fullName evidence="2">Dihydrolipoamide dehydrogenase</fullName>
    </submittedName>
</protein>
<sequence>MNMINVDVAVIGGGTAGLGAYRAAKAHSDNVVIIEGGPYGTTCARVGCMPSKLLIAAAESVHHIQKAPGFGIHPQGETVINGIEVMARVKSERDRFVGFVVEGVDEIPAQDKVSGYAKFLNNTTLLVDDHTQINAKRIVIATGSRPAYPAI</sequence>
<dbReference type="PANTHER" id="PTHR43014">
    <property type="entry name" value="MERCURIC REDUCTASE"/>
    <property type="match status" value="1"/>
</dbReference>
<proteinExistence type="predicted"/>
<dbReference type="GO" id="GO:0050660">
    <property type="term" value="F:flavin adenine dinucleotide binding"/>
    <property type="evidence" value="ECO:0007669"/>
    <property type="project" value="TreeGrafter"/>
</dbReference>
<dbReference type="InterPro" id="IPR036324">
    <property type="entry name" value="Mn/Fe_SOD_N_sf"/>
</dbReference>
<dbReference type="SUPFAM" id="SSF51905">
    <property type="entry name" value="FAD/NAD(P)-binding domain"/>
    <property type="match status" value="1"/>
</dbReference>
<dbReference type="EMBL" id="FPLD01000025">
    <property type="protein sequence ID" value="SGY87354.1"/>
    <property type="molecule type" value="Genomic_DNA"/>
</dbReference>
<dbReference type="Gene3D" id="1.10.287.990">
    <property type="entry name" value="Fe,Mn superoxide dismutase (SOD) domain"/>
    <property type="match status" value="1"/>
</dbReference>
<reference evidence="2 3" key="1">
    <citation type="submission" date="2016-11" db="EMBL/GenBank/DDBJ databases">
        <authorList>
            <person name="Jaros S."/>
            <person name="Januszkiewicz K."/>
            <person name="Wedrychowicz H."/>
        </authorList>
    </citation>
    <scope>NUCLEOTIDE SEQUENCE [LARGE SCALE GENOMIC DNA]</scope>
    <source>
        <strain evidence="2">NVI 5450</strain>
    </source>
</reference>
<feature type="domain" description="FAD/NAD(P)-binding" evidence="1">
    <location>
        <begin position="7"/>
        <end position="150"/>
    </location>
</feature>
<dbReference type="Gene3D" id="3.50.50.60">
    <property type="entry name" value="FAD/NAD(P)-binding domain"/>
    <property type="match status" value="1"/>
</dbReference>
<evidence type="ECO:0000259" key="1">
    <source>
        <dbReference type="Pfam" id="PF07992"/>
    </source>
</evidence>
<gene>
    <name evidence="2" type="ORF">NVI5450_0743</name>
</gene>
<dbReference type="PANTHER" id="PTHR43014:SF4">
    <property type="entry name" value="PYRIDINE NUCLEOTIDE-DISULFIDE OXIDOREDUCTASE RCLA-RELATED"/>
    <property type="match status" value="1"/>
</dbReference>
<evidence type="ECO:0000313" key="2">
    <source>
        <dbReference type="EMBL" id="SGY87354.1"/>
    </source>
</evidence>